<dbReference type="InterPro" id="IPR008457">
    <property type="entry name" value="Cu-R_CopD_dom"/>
</dbReference>
<dbReference type="RefSeq" id="WP_377862244.1">
    <property type="nucleotide sequence ID" value="NZ_JBHLZU010000033.1"/>
</dbReference>
<comment type="caution">
    <text evidence="8">The sequence shown here is derived from an EMBL/GenBank/DDBJ whole genome shotgun (WGS) entry which is preliminary data.</text>
</comment>
<feature type="transmembrane region" description="Helical" evidence="6">
    <location>
        <begin position="182"/>
        <end position="201"/>
    </location>
</feature>
<sequence length="671" mass="71396">MPEAPTAEPGPAPVRGRAAGIAALVSPAVLLALVVAAALTALSPGEELIRFGLPDPGQFTRLALPMARALAEAGAVLCVGSLMFAAFMVGQQRTGRLSADGWAALRLGAWGALAWFVGATLTVPLFVANAVGKPVTEILTSGSLFSFIGVLEQAKAWVFTALLTGVLALVTRVVLSWGWTVASFALALVSLLPVAVTGHSATGGSHDVGTNSLIYHLVAMSLWVGGLVALIAHARRRGDNLGLAYSRFSKVALVCWLVMAVSGVINGLVRLPLADLFTTTYGLLLVAKVVALGVLGVFGQFQRQRGVKAVSEDASRATLLRIGGLEVLMMLATVGIGVALGSTPPPNEAPVLTRTEVLIGYTLDGPPTLLNLVFDWRFDLVFGTASLVLAVLYLAGVRRLRKRGDQWPVGRTIAWLCGCATILIATSSGIGRYAPAMFSVHMGNHMLLSMLAPILLVLGGPMTLALRAIPPAGKQAPPGPREWLLAFVNSPVSRFLTHPIVALVLFVGSFYGLYFSGLFDAALPEHWAHLAMNLHFMIAGYVFYWPVVGIDPSPRRLPPLGRLGLLFAAIPFHAFFGIALMSAQYVIGQDFYAQLALPWVTDMLTDQRLGGGLTWASGEIPLLVVVIALLVQWARDDEREAKRSDRRADADGDADLNAYNEMLARLAERDR</sequence>
<proteinExistence type="predicted"/>
<dbReference type="EMBL" id="JBHLZU010000033">
    <property type="protein sequence ID" value="MFB9909359.1"/>
    <property type="molecule type" value="Genomic_DNA"/>
</dbReference>
<gene>
    <name evidence="8" type="ORF">ACFFQA_35950</name>
</gene>
<evidence type="ECO:0000256" key="3">
    <source>
        <dbReference type="ARBA" id="ARBA00022692"/>
    </source>
</evidence>
<keyword evidence="5 6" id="KW-0472">Membrane</keyword>
<feature type="transmembrane region" description="Helical" evidence="6">
    <location>
        <begin position="109"/>
        <end position="128"/>
    </location>
</feature>
<evidence type="ECO:0000256" key="1">
    <source>
        <dbReference type="ARBA" id="ARBA00004651"/>
    </source>
</evidence>
<keyword evidence="3 6" id="KW-0812">Transmembrane</keyword>
<organism evidence="8 9">
    <name type="scientific">Allokutzneria oryzae</name>
    <dbReference type="NCBI Taxonomy" id="1378989"/>
    <lineage>
        <taxon>Bacteria</taxon>
        <taxon>Bacillati</taxon>
        <taxon>Actinomycetota</taxon>
        <taxon>Actinomycetes</taxon>
        <taxon>Pseudonocardiales</taxon>
        <taxon>Pseudonocardiaceae</taxon>
        <taxon>Allokutzneria</taxon>
    </lineage>
</organism>
<keyword evidence="2" id="KW-1003">Cell membrane</keyword>
<evidence type="ECO:0000313" key="8">
    <source>
        <dbReference type="EMBL" id="MFB9909359.1"/>
    </source>
</evidence>
<keyword evidence="9" id="KW-1185">Reference proteome</keyword>
<reference evidence="8 9" key="1">
    <citation type="submission" date="2024-09" db="EMBL/GenBank/DDBJ databases">
        <authorList>
            <person name="Sun Q."/>
            <person name="Mori K."/>
        </authorList>
    </citation>
    <scope>NUCLEOTIDE SEQUENCE [LARGE SCALE GENOMIC DNA]</scope>
    <source>
        <strain evidence="8 9">TBRC 7907</strain>
    </source>
</reference>
<dbReference type="Pfam" id="PF09678">
    <property type="entry name" value="Caa3_CtaG"/>
    <property type="match status" value="1"/>
</dbReference>
<name>A0ABV6ABR6_9PSEU</name>
<dbReference type="InterPro" id="IPR019108">
    <property type="entry name" value="Caa3_assmbl_CtaG-rel"/>
</dbReference>
<feature type="transmembrane region" description="Helical" evidence="6">
    <location>
        <begin position="20"/>
        <end position="42"/>
    </location>
</feature>
<feature type="transmembrane region" description="Helical" evidence="6">
    <location>
        <begin position="380"/>
        <end position="400"/>
    </location>
</feature>
<feature type="transmembrane region" description="Helical" evidence="6">
    <location>
        <begin position="253"/>
        <end position="273"/>
    </location>
</feature>
<dbReference type="InterPro" id="IPR032694">
    <property type="entry name" value="CopC/D"/>
</dbReference>
<feature type="transmembrane region" description="Helical" evidence="6">
    <location>
        <begin position="319"/>
        <end position="340"/>
    </location>
</feature>
<evidence type="ECO:0000256" key="4">
    <source>
        <dbReference type="ARBA" id="ARBA00022989"/>
    </source>
</evidence>
<feature type="transmembrane region" description="Helical" evidence="6">
    <location>
        <begin position="446"/>
        <end position="466"/>
    </location>
</feature>
<evidence type="ECO:0000259" key="7">
    <source>
        <dbReference type="Pfam" id="PF05425"/>
    </source>
</evidence>
<dbReference type="Pfam" id="PF05425">
    <property type="entry name" value="CopD"/>
    <property type="match status" value="1"/>
</dbReference>
<keyword evidence="4 6" id="KW-1133">Transmembrane helix</keyword>
<protein>
    <submittedName>
        <fullName evidence="8">Cytochrome c oxidase assembly protein</fullName>
    </submittedName>
</protein>
<feature type="transmembrane region" description="Helical" evidence="6">
    <location>
        <begin position="412"/>
        <end position="434"/>
    </location>
</feature>
<feature type="transmembrane region" description="Helical" evidence="6">
    <location>
        <begin position="526"/>
        <end position="544"/>
    </location>
</feature>
<evidence type="ECO:0000256" key="6">
    <source>
        <dbReference type="SAM" id="Phobius"/>
    </source>
</evidence>
<evidence type="ECO:0000313" key="9">
    <source>
        <dbReference type="Proteomes" id="UP001589693"/>
    </source>
</evidence>
<evidence type="ECO:0000256" key="2">
    <source>
        <dbReference type="ARBA" id="ARBA00022475"/>
    </source>
</evidence>
<feature type="transmembrane region" description="Helical" evidence="6">
    <location>
        <begin position="213"/>
        <end position="232"/>
    </location>
</feature>
<feature type="transmembrane region" description="Helical" evidence="6">
    <location>
        <begin position="279"/>
        <end position="298"/>
    </location>
</feature>
<feature type="transmembrane region" description="Helical" evidence="6">
    <location>
        <begin position="157"/>
        <end position="175"/>
    </location>
</feature>
<feature type="transmembrane region" description="Helical" evidence="6">
    <location>
        <begin position="565"/>
        <end position="587"/>
    </location>
</feature>
<dbReference type="Proteomes" id="UP001589693">
    <property type="component" value="Unassembled WGS sequence"/>
</dbReference>
<feature type="domain" description="Copper resistance protein D" evidence="7">
    <location>
        <begin position="245"/>
        <end position="340"/>
    </location>
</feature>
<comment type="subcellular location">
    <subcellularLocation>
        <location evidence="1">Cell membrane</location>
        <topology evidence="1">Multi-pass membrane protein</topology>
    </subcellularLocation>
</comment>
<feature type="transmembrane region" description="Helical" evidence="6">
    <location>
        <begin position="495"/>
        <end position="514"/>
    </location>
</feature>
<evidence type="ECO:0000256" key="5">
    <source>
        <dbReference type="ARBA" id="ARBA00023136"/>
    </source>
</evidence>
<accession>A0ABV6ABR6</accession>
<feature type="transmembrane region" description="Helical" evidence="6">
    <location>
        <begin position="613"/>
        <end position="634"/>
    </location>
</feature>
<feature type="transmembrane region" description="Helical" evidence="6">
    <location>
        <begin position="69"/>
        <end position="89"/>
    </location>
</feature>
<dbReference type="PANTHER" id="PTHR34820">
    <property type="entry name" value="INNER MEMBRANE PROTEIN YEBZ"/>
    <property type="match status" value="1"/>
</dbReference>
<dbReference type="PANTHER" id="PTHR34820:SF4">
    <property type="entry name" value="INNER MEMBRANE PROTEIN YEBZ"/>
    <property type="match status" value="1"/>
</dbReference>